<dbReference type="PANTHER" id="PTHR30572:SF4">
    <property type="entry name" value="ABC TRANSPORTER PERMEASE YTRF"/>
    <property type="match status" value="1"/>
</dbReference>
<feature type="transmembrane region" description="Helical" evidence="8">
    <location>
        <begin position="932"/>
        <end position="952"/>
    </location>
</feature>
<dbReference type="AlphaFoldDB" id="A0AA95EVG2"/>
<evidence type="ECO:0000256" key="3">
    <source>
        <dbReference type="ARBA" id="ARBA00022692"/>
    </source>
</evidence>
<name>A0AA95EVG2_9BACL</name>
<feature type="transmembrane region" description="Helical" evidence="8">
    <location>
        <begin position="350"/>
        <end position="372"/>
    </location>
</feature>
<comment type="similarity">
    <text evidence="6">Belongs to the ABC-4 integral membrane protein family.</text>
</comment>
<feature type="domain" description="ABC3 transporter permease C-terminal" evidence="9">
    <location>
        <begin position="315"/>
        <end position="427"/>
    </location>
</feature>
<feature type="region of interest" description="Disordered" evidence="7">
    <location>
        <begin position="589"/>
        <end position="611"/>
    </location>
</feature>
<feature type="compositionally biased region" description="Pro residues" evidence="7">
    <location>
        <begin position="590"/>
        <end position="599"/>
    </location>
</feature>
<evidence type="ECO:0000256" key="8">
    <source>
        <dbReference type="SAM" id="Phobius"/>
    </source>
</evidence>
<proteinExistence type="inferred from homology"/>
<feature type="transmembrane region" description="Helical" evidence="8">
    <location>
        <begin position="445"/>
        <end position="464"/>
    </location>
</feature>
<keyword evidence="11" id="KW-1185">Reference proteome</keyword>
<evidence type="ECO:0000256" key="1">
    <source>
        <dbReference type="ARBA" id="ARBA00004651"/>
    </source>
</evidence>
<keyword evidence="3 8" id="KW-0812">Transmembrane</keyword>
<feature type="transmembrane region" description="Helical" evidence="8">
    <location>
        <begin position="488"/>
        <end position="507"/>
    </location>
</feature>
<feature type="domain" description="ABC3 transporter permease C-terminal" evidence="9">
    <location>
        <begin position="835"/>
        <end position="956"/>
    </location>
</feature>
<dbReference type="InterPro" id="IPR050250">
    <property type="entry name" value="Macrolide_Exporter_MacB"/>
</dbReference>
<evidence type="ECO:0000256" key="4">
    <source>
        <dbReference type="ARBA" id="ARBA00022989"/>
    </source>
</evidence>
<reference evidence="10" key="1">
    <citation type="submission" date="2023-03" db="EMBL/GenBank/DDBJ databases">
        <title>Andean soil-derived lignocellulolytic bacterial consortium as a source of novel taxa and putative plastic-active enzymes.</title>
        <authorList>
            <person name="Diaz-Garcia L."/>
            <person name="Chuvochina M."/>
            <person name="Feuerriegel G."/>
            <person name="Bunk B."/>
            <person name="Sproer C."/>
            <person name="Streit W.R."/>
            <person name="Rodriguez L.M."/>
            <person name="Overmann J."/>
            <person name="Jimenez D.J."/>
        </authorList>
    </citation>
    <scope>NUCLEOTIDE SEQUENCE</scope>
    <source>
        <strain evidence="10">MAG 2441</strain>
    </source>
</reference>
<evidence type="ECO:0000256" key="7">
    <source>
        <dbReference type="SAM" id="MobiDB-lite"/>
    </source>
</evidence>
<evidence type="ECO:0000313" key="10">
    <source>
        <dbReference type="EMBL" id="WEK53492.1"/>
    </source>
</evidence>
<dbReference type="Pfam" id="PF02687">
    <property type="entry name" value="FtsX"/>
    <property type="match status" value="2"/>
</dbReference>
<dbReference type="GO" id="GO:0022857">
    <property type="term" value="F:transmembrane transporter activity"/>
    <property type="evidence" value="ECO:0007669"/>
    <property type="project" value="TreeGrafter"/>
</dbReference>
<evidence type="ECO:0000256" key="5">
    <source>
        <dbReference type="ARBA" id="ARBA00023136"/>
    </source>
</evidence>
<dbReference type="Proteomes" id="UP001178662">
    <property type="component" value="Chromosome"/>
</dbReference>
<dbReference type="PANTHER" id="PTHR30572">
    <property type="entry name" value="MEMBRANE COMPONENT OF TRANSPORTER-RELATED"/>
    <property type="match status" value="1"/>
</dbReference>
<accession>A0AA95EVG2</accession>
<evidence type="ECO:0000313" key="11">
    <source>
        <dbReference type="Proteomes" id="UP001178662"/>
    </source>
</evidence>
<keyword evidence="2" id="KW-1003">Cell membrane</keyword>
<sequence length="966" mass="107201">MALFIMIIRKMVQNKWLVASMFFGILMTVALVGTMPIYSEAILSRMLVKDLQTFQEDRNLYPGTHWSSIGFYNESPEKRLKVLSELDDFMANEASPSFGIPVKELVTERRSKSFVFVPAVGVEDQNKSKPSATLRSFTDFNDHIVLEDGRLPSDTPVDGVYEALVTSKALGNFKTVLDTVFEIQDERVQGTILIKPVGIIAKKDDDDPFFRNAALTDLNSAFVVSEKLFNQEVILGNKIPVAFSGWYFVLDYNKMELRNVYDFLGTDEKIRSAVLKRIVIYQTEFVVPALDTISKYFERAKQLGKLMWSLNVPVLIMLGFYMFMVSNLIISRQRNEIAILRSRGAARWQVISSFAIEGLILCGLAFVLGPLLGMMLTKVLGASNGFLEFIQRTSMTVRMNSDAYLFGSIAAGVSFIMMLIPVILATRVTIVGHKQQLARSMKMPFWHKAFLDVLALAISIYGLYTFEKRLKDLQALGLNSDDLNIDPLQFIMPALFIVGSGLLLLRLYPYVLRLIYWIGRKFWPPSLYATLIQVGRSSSQYQFLMIFLIMTIAVGVFSAGAARTLNANTEDRIRYANGADFIIESRWPNDEPPPLPPGSPGGFGGGSAPETASSVTKVIHYLEPSFDPYTSLPGVEHAAKVFVKKNANFSAANDGGTATLIGIDTNDFGNTTWFPEDLLDYHINDYLNLMAPDSRAVLISKTLADQKGLKQGDSINIGWTGIATQPFVVFGIIDYFPTFNPNPAVGSVNTANAKAAASAPMLIVGHLSRIQFQLGLEPYQVWLKMKEGASTAELYDGISNGKFNVTSIVNTKEMLGKAKNDPFLLALNGVLTLGFIISILVSFVGFLLYWILSLKGRTLQNGIMRAIGLSLRQLIGMLALEQLLTSGVAIMIGVLVGNITSILFVPNFQIAFNPSSLVPPFKVIFEAMDFTRLYTIVFIMLLLGLGILSYMLSRIRVHQALKLGED</sequence>
<feature type="transmembrane region" description="Helical" evidence="8">
    <location>
        <begin position="306"/>
        <end position="330"/>
    </location>
</feature>
<keyword evidence="4 8" id="KW-1133">Transmembrane helix</keyword>
<feature type="transmembrane region" description="Helical" evidence="8">
    <location>
        <begin position="887"/>
        <end position="912"/>
    </location>
</feature>
<gene>
    <name evidence="10" type="ORF">P0Y55_12990</name>
</gene>
<organism evidence="10 11">
    <name type="scientific">Candidatus Cohnella colombiensis</name>
    <dbReference type="NCBI Taxonomy" id="3121368"/>
    <lineage>
        <taxon>Bacteria</taxon>
        <taxon>Bacillati</taxon>
        <taxon>Bacillota</taxon>
        <taxon>Bacilli</taxon>
        <taxon>Bacillales</taxon>
        <taxon>Paenibacillaceae</taxon>
        <taxon>Cohnella</taxon>
    </lineage>
</organism>
<protein>
    <submittedName>
        <fullName evidence="10">ABC transporter permease</fullName>
    </submittedName>
</protein>
<comment type="subcellular location">
    <subcellularLocation>
        <location evidence="1">Cell membrane</location>
        <topology evidence="1">Multi-pass membrane protein</topology>
    </subcellularLocation>
</comment>
<evidence type="ECO:0000259" key="9">
    <source>
        <dbReference type="Pfam" id="PF02687"/>
    </source>
</evidence>
<keyword evidence="5 8" id="KW-0472">Membrane</keyword>
<feature type="transmembrane region" description="Helical" evidence="8">
    <location>
        <begin position="541"/>
        <end position="562"/>
    </location>
</feature>
<feature type="transmembrane region" description="Helical" evidence="8">
    <location>
        <begin position="403"/>
        <end position="424"/>
    </location>
</feature>
<evidence type="ECO:0000256" key="2">
    <source>
        <dbReference type="ARBA" id="ARBA00022475"/>
    </source>
</evidence>
<dbReference type="EMBL" id="CP119317">
    <property type="protein sequence ID" value="WEK53492.1"/>
    <property type="molecule type" value="Genomic_DNA"/>
</dbReference>
<evidence type="ECO:0000256" key="6">
    <source>
        <dbReference type="ARBA" id="ARBA00038076"/>
    </source>
</evidence>
<feature type="transmembrane region" description="Helical" evidence="8">
    <location>
        <begin position="16"/>
        <end position="38"/>
    </location>
</feature>
<dbReference type="InterPro" id="IPR003838">
    <property type="entry name" value="ABC3_permease_C"/>
</dbReference>
<feature type="transmembrane region" description="Helical" evidence="8">
    <location>
        <begin position="823"/>
        <end position="851"/>
    </location>
</feature>
<dbReference type="GO" id="GO:0005886">
    <property type="term" value="C:plasma membrane"/>
    <property type="evidence" value="ECO:0007669"/>
    <property type="project" value="UniProtKB-SubCell"/>
</dbReference>